<evidence type="ECO:0000313" key="3">
    <source>
        <dbReference type="Proteomes" id="UP000198964"/>
    </source>
</evidence>
<dbReference type="RefSeq" id="WP_170847001.1">
    <property type="nucleotide sequence ID" value="NZ_FONW01000012.1"/>
</dbReference>
<dbReference type="STRING" id="655355.SAMN05216283_112102"/>
<feature type="signal peptide" evidence="1">
    <location>
        <begin position="1"/>
        <end position="23"/>
    </location>
</feature>
<organism evidence="2 3">
    <name type="scientific">Sunxiuqinia elliptica</name>
    <dbReference type="NCBI Taxonomy" id="655355"/>
    <lineage>
        <taxon>Bacteria</taxon>
        <taxon>Pseudomonadati</taxon>
        <taxon>Bacteroidota</taxon>
        <taxon>Bacteroidia</taxon>
        <taxon>Marinilabiliales</taxon>
        <taxon>Prolixibacteraceae</taxon>
        <taxon>Sunxiuqinia</taxon>
    </lineage>
</organism>
<dbReference type="EMBL" id="FONW01000012">
    <property type="protein sequence ID" value="SFF67566.1"/>
    <property type="molecule type" value="Genomic_DNA"/>
</dbReference>
<dbReference type="Gene3D" id="2.60.40.1740">
    <property type="entry name" value="hypothetical protein (bacova_03559)"/>
    <property type="match status" value="1"/>
</dbReference>
<dbReference type="Proteomes" id="UP000198964">
    <property type="component" value="Unassembled WGS sequence"/>
</dbReference>
<feature type="chain" id="PRO_5011796011" evidence="1">
    <location>
        <begin position="24"/>
        <end position="376"/>
    </location>
</feature>
<protein>
    <submittedName>
        <fullName evidence="2">Uncharacterized protein</fullName>
    </submittedName>
</protein>
<dbReference type="AlphaFoldDB" id="A0A1I2KRL6"/>
<gene>
    <name evidence="2" type="ORF">SAMN05216283_112102</name>
</gene>
<evidence type="ECO:0000256" key="1">
    <source>
        <dbReference type="SAM" id="SignalP"/>
    </source>
</evidence>
<reference evidence="2 3" key="1">
    <citation type="submission" date="2016-10" db="EMBL/GenBank/DDBJ databases">
        <authorList>
            <person name="de Groot N.N."/>
        </authorList>
    </citation>
    <scope>NUCLEOTIDE SEQUENCE [LARGE SCALE GENOMIC DNA]</scope>
    <source>
        <strain evidence="2 3">CGMCC 1.9156</strain>
    </source>
</reference>
<sequence length="376" mass="41454">MKYTLKYSTLIVCLLSLFLFIQCEEDDSAKDWGVVKIYMPQASILDGGVTNNYPVPLENNPLTQNYKLDTISNTLDITLGVYRSALKALEAYSVDVIVRPDTVAHLIETEEIKKAVLLPADVYSLPESVSVIDGQREIGFSLQVDVQKLIDNYPELGGMKLVLAVGIANPSKYELNQALSTTIIIIDSREFMPAAPIQNYVTGGDMSEESMQYWQWTSETQVWGYSDDLPAGGAGSCMAWFDENSPEMGQVIFHEVKLEEGKQYQLSGKVKIPDGASGIWFDLNLTDVNPEENGWEQEGDFIGLWSGEPVSSINGDIRDVGNIGWGTWGDGRTNALNGVFTATSSTMYVYLKCGMCCGGTFNGSVLVDEIKLTEFE</sequence>
<proteinExistence type="predicted"/>
<evidence type="ECO:0000313" key="2">
    <source>
        <dbReference type="EMBL" id="SFF67566.1"/>
    </source>
</evidence>
<name>A0A1I2KRL6_9BACT</name>
<accession>A0A1I2KRL6</accession>
<keyword evidence="1" id="KW-0732">Signal</keyword>
<keyword evidence="3" id="KW-1185">Reference proteome</keyword>
<dbReference type="Gene3D" id="2.60.120.260">
    <property type="entry name" value="Galactose-binding domain-like"/>
    <property type="match status" value="1"/>
</dbReference>